<dbReference type="Proteomes" id="UP001152622">
    <property type="component" value="Chromosome 10"/>
</dbReference>
<gene>
    <name evidence="2" type="ORF">SKAU_G00277410</name>
</gene>
<keyword evidence="3" id="KW-1185">Reference proteome</keyword>
<comment type="caution">
    <text evidence="2">The sequence shown here is derived from an EMBL/GenBank/DDBJ whole genome shotgun (WGS) entry which is preliminary data.</text>
</comment>
<protein>
    <submittedName>
        <fullName evidence="2">Uncharacterized protein</fullName>
    </submittedName>
</protein>
<feature type="compositionally biased region" description="Basic and acidic residues" evidence="1">
    <location>
        <begin position="22"/>
        <end position="37"/>
    </location>
</feature>
<organism evidence="2 3">
    <name type="scientific">Synaphobranchus kaupii</name>
    <name type="common">Kaup's arrowtooth eel</name>
    <dbReference type="NCBI Taxonomy" id="118154"/>
    <lineage>
        <taxon>Eukaryota</taxon>
        <taxon>Metazoa</taxon>
        <taxon>Chordata</taxon>
        <taxon>Craniata</taxon>
        <taxon>Vertebrata</taxon>
        <taxon>Euteleostomi</taxon>
        <taxon>Actinopterygii</taxon>
        <taxon>Neopterygii</taxon>
        <taxon>Teleostei</taxon>
        <taxon>Anguilliformes</taxon>
        <taxon>Synaphobranchidae</taxon>
        <taxon>Synaphobranchus</taxon>
    </lineage>
</organism>
<evidence type="ECO:0000256" key="1">
    <source>
        <dbReference type="SAM" id="MobiDB-lite"/>
    </source>
</evidence>
<name>A0A9Q1F1I5_SYNKA</name>
<evidence type="ECO:0000313" key="3">
    <source>
        <dbReference type="Proteomes" id="UP001152622"/>
    </source>
</evidence>
<dbReference type="AlphaFoldDB" id="A0A9Q1F1I5"/>
<feature type="region of interest" description="Disordered" evidence="1">
    <location>
        <begin position="1"/>
        <end position="39"/>
    </location>
</feature>
<accession>A0A9Q1F1I5</accession>
<proteinExistence type="predicted"/>
<dbReference type="EMBL" id="JAINUF010000010">
    <property type="protein sequence ID" value="KAJ8349152.1"/>
    <property type="molecule type" value="Genomic_DNA"/>
</dbReference>
<reference evidence="2" key="1">
    <citation type="journal article" date="2023" name="Science">
        <title>Genome structures resolve the early diversification of teleost fishes.</title>
        <authorList>
            <person name="Parey E."/>
            <person name="Louis A."/>
            <person name="Montfort J."/>
            <person name="Bouchez O."/>
            <person name="Roques C."/>
            <person name="Iampietro C."/>
            <person name="Lluch J."/>
            <person name="Castinel A."/>
            <person name="Donnadieu C."/>
            <person name="Desvignes T."/>
            <person name="Floi Bucao C."/>
            <person name="Jouanno E."/>
            <person name="Wen M."/>
            <person name="Mejri S."/>
            <person name="Dirks R."/>
            <person name="Jansen H."/>
            <person name="Henkel C."/>
            <person name="Chen W.J."/>
            <person name="Zahm M."/>
            <person name="Cabau C."/>
            <person name="Klopp C."/>
            <person name="Thompson A.W."/>
            <person name="Robinson-Rechavi M."/>
            <person name="Braasch I."/>
            <person name="Lecointre G."/>
            <person name="Bobe J."/>
            <person name="Postlethwait J.H."/>
            <person name="Berthelot C."/>
            <person name="Roest Crollius H."/>
            <person name="Guiguen Y."/>
        </authorList>
    </citation>
    <scope>NUCLEOTIDE SEQUENCE</scope>
    <source>
        <strain evidence="2">WJC10195</strain>
    </source>
</reference>
<sequence length="87" mass="9271">MRRSRAGTLGESRGRGGGSEGGVRDASSERRGQEPHMRHAHCKVTTPACRSVRVALRVCDGPRSPGHPSTVNDHSPFSLPTPLCSVI</sequence>
<evidence type="ECO:0000313" key="2">
    <source>
        <dbReference type="EMBL" id="KAJ8349152.1"/>
    </source>
</evidence>
<feature type="region of interest" description="Disordered" evidence="1">
    <location>
        <begin position="62"/>
        <end position="87"/>
    </location>
</feature>